<dbReference type="OrthoDB" id="4545768at2"/>
<dbReference type="AlphaFoldDB" id="A0A286DS93"/>
<dbReference type="EMBL" id="OCNE01000003">
    <property type="protein sequence ID" value="SOD61424.1"/>
    <property type="molecule type" value="Genomic_DNA"/>
</dbReference>
<dbReference type="Proteomes" id="UP000219072">
    <property type="component" value="Unassembled WGS sequence"/>
</dbReference>
<organism evidence="1 2">
    <name type="scientific">Streptomyces zhaozhouensis</name>
    <dbReference type="NCBI Taxonomy" id="1300267"/>
    <lineage>
        <taxon>Bacteria</taxon>
        <taxon>Bacillati</taxon>
        <taxon>Actinomycetota</taxon>
        <taxon>Actinomycetes</taxon>
        <taxon>Kitasatosporales</taxon>
        <taxon>Streptomycetaceae</taxon>
        <taxon>Streptomyces</taxon>
    </lineage>
</organism>
<dbReference type="RefSeq" id="WP_097230060.1">
    <property type="nucleotide sequence ID" value="NZ_OCNE01000003.1"/>
</dbReference>
<protein>
    <submittedName>
        <fullName evidence="1">Uncharacterized protein</fullName>
    </submittedName>
</protein>
<proteinExistence type="predicted"/>
<sequence>MADDFTSCQICGAFVLQVPGWTALVESYTLLRATWRPGASFFQGALHLSCLTDWEHRDAFLAEFRTIMTGYGRSLTVEAGGTPHTVRQPGYHYGERVLEGESCDIFRHTGSDRWLVLTEEGPWYTLGPEQLAALAEGRPAWFAGGGERVRLPADVPGEEVPAMDLAGLLGALGSAERYPGLWEAAPDYEVWRYGARKRVLEYSVSVRLPLPREATEFLSDYARAYEPIVLED</sequence>
<evidence type="ECO:0000313" key="2">
    <source>
        <dbReference type="Proteomes" id="UP000219072"/>
    </source>
</evidence>
<evidence type="ECO:0000313" key="1">
    <source>
        <dbReference type="EMBL" id="SOD61424.1"/>
    </source>
</evidence>
<keyword evidence="2" id="KW-1185">Reference proteome</keyword>
<gene>
    <name evidence="1" type="ORF">SAMN06297387_103161</name>
</gene>
<reference evidence="1 2" key="1">
    <citation type="submission" date="2017-09" db="EMBL/GenBank/DDBJ databases">
        <authorList>
            <person name="Ehlers B."/>
            <person name="Leendertz F.H."/>
        </authorList>
    </citation>
    <scope>NUCLEOTIDE SEQUENCE [LARGE SCALE GENOMIC DNA]</scope>
    <source>
        <strain evidence="1 2">CGMCC 4.7095</strain>
    </source>
</reference>
<accession>A0A286DS93</accession>
<name>A0A286DS93_9ACTN</name>